<sequence precursor="true">MKMQAKLGALFTAALLMGGPSYAQHDPTMHQHTESGSAVPAAAGAHGAGGATPAGKGPHGGSLESADGMQLESVVDPGGVRVYAYNAQGQLLDLRNAKGVATLTLDGAAKRYRYDLFPEVGQDQAANALSVRVDLRQIAGREGTLRFQLVGLTDNRRPTKFTTGFVGPVTEQQKVANAIAAQKVCPVSNQPLGSMGDPIPVTVGDDTIYVCCAGCVGKVKAEFSKYLAQLNGPTGLAPRGSDEVRPGVFKTVAADQPFIAAQQKCPVMDEPLGGMGAPLKVHANGKAIYICCAGCAKKIQAEPAKYLQVLADQGVTAPTLRSADAGVVAASGEEVRPGVFKATASESPFVAAQKLCPVMDEPLDGMGGPYRVNVDGRAVYICCPGCAKKLQAEPEKYLAKLHEQGITPPAAK</sequence>
<feature type="signal peptide" evidence="2">
    <location>
        <begin position="1"/>
        <end position="23"/>
    </location>
</feature>
<feature type="region of interest" description="Disordered" evidence="1">
    <location>
        <begin position="24"/>
        <end position="66"/>
    </location>
</feature>
<gene>
    <name evidence="3" type="ORF">KOR34_02340</name>
</gene>
<dbReference type="Proteomes" id="UP000316714">
    <property type="component" value="Unassembled WGS sequence"/>
</dbReference>
<keyword evidence="2" id="KW-0732">Signal</keyword>
<keyword evidence="4" id="KW-1185">Reference proteome</keyword>
<feature type="chain" id="PRO_5023125851" evidence="2">
    <location>
        <begin position="24"/>
        <end position="412"/>
    </location>
</feature>
<proteinExistence type="predicted"/>
<name>A0A5C5VBJ0_9BACT</name>
<evidence type="ECO:0000256" key="2">
    <source>
        <dbReference type="SAM" id="SignalP"/>
    </source>
</evidence>
<evidence type="ECO:0000313" key="3">
    <source>
        <dbReference type="EMBL" id="TWT35343.1"/>
    </source>
</evidence>
<comment type="caution">
    <text evidence="3">The sequence shown here is derived from an EMBL/GenBank/DDBJ whole genome shotgun (WGS) entry which is preliminary data.</text>
</comment>
<reference evidence="3 4" key="1">
    <citation type="submission" date="2019-02" db="EMBL/GenBank/DDBJ databases">
        <title>Deep-cultivation of Planctomycetes and their phenomic and genomic characterization uncovers novel biology.</title>
        <authorList>
            <person name="Wiegand S."/>
            <person name="Jogler M."/>
            <person name="Boedeker C."/>
            <person name="Pinto D."/>
            <person name="Vollmers J."/>
            <person name="Rivas-Marin E."/>
            <person name="Kohn T."/>
            <person name="Peeters S.H."/>
            <person name="Heuer A."/>
            <person name="Rast P."/>
            <person name="Oberbeckmann S."/>
            <person name="Bunk B."/>
            <person name="Jeske O."/>
            <person name="Meyerdierks A."/>
            <person name="Storesund J.E."/>
            <person name="Kallscheuer N."/>
            <person name="Luecker S."/>
            <person name="Lage O.M."/>
            <person name="Pohl T."/>
            <person name="Merkel B.J."/>
            <person name="Hornburger P."/>
            <person name="Mueller R.-W."/>
            <person name="Bruemmer F."/>
            <person name="Labrenz M."/>
            <person name="Spormann A.M."/>
            <person name="Op Den Camp H."/>
            <person name="Overmann J."/>
            <person name="Amann R."/>
            <person name="Jetten M.S.M."/>
            <person name="Mascher T."/>
            <person name="Medema M.H."/>
            <person name="Devos D.P."/>
            <person name="Kaster A.-K."/>
            <person name="Ovreas L."/>
            <person name="Rohde M."/>
            <person name="Galperin M.Y."/>
            <person name="Jogler C."/>
        </authorList>
    </citation>
    <scope>NUCLEOTIDE SEQUENCE [LARGE SCALE GENOMIC DNA]</scope>
    <source>
        <strain evidence="3 4">KOR34</strain>
    </source>
</reference>
<protein>
    <submittedName>
        <fullName evidence="3">Archaeal TRASH domain protein</fullName>
    </submittedName>
</protein>
<dbReference type="AlphaFoldDB" id="A0A5C5VBJ0"/>
<dbReference type="EMBL" id="SIHJ01000001">
    <property type="protein sequence ID" value="TWT35343.1"/>
    <property type="molecule type" value="Genomic_DNA"/>
</dbReference>
<evidence type="ECO:0000313" key="4">
    <source>
        <dbReference type="Proteomes" id="UP000316714"/>
    </source>
</evidence>
<accession>A0A5C5VBJ0</accession>
<evidence type="ECO:0000256" key="1">
    <source>
        <dbReference type="SAM" id="MobiDB-lite"/>
    </source>
</evidence>
<organism evidence="3 4">
    <name type="scientific">Posidoniimonas corsicana</name>
    <dbReference type="NCBI Taxonomy" id="1938618"/>
    <lineage>
        <taxon>Bacteria</taxon>
        <taxon>Pseudomonadati</taxon>
        <taxon>Planctomycetota</taxon>
        <taxon>Planctomycetia</taxon>
        <taxon>Pirellulales</taxon>
        <taxon>Lacipirellulaceae</taxon>
        <taxon>Posidoniimonas</taxon>
    </lineage>
</organism>
<dbReference type="RefSeq" id="WP_228714453.1">
    <property type="nucleotide sequence ID" value="NZ_SIHJ01000001.1"/>
</dbReference>
<feature type="compositionally biased region" description="Gly residues" evidence="1">
    <location>
        <begin position="46"/>
        <end position="60"/>
    </location>
</feature>